<sequence length="200" mass="22255">MARFGVNVRIGGETLRHIVIFEIQRIEFVTISMYKLSVGVFTQFLGSLSDLLDHAAAYAEARKIDPSILLNARLYPNMYNLTRQVGEANRHAVLACALLAGVNPPIFSDGEPDIPELKNRIAIALDFIENLQPAEINGSAEREVVFTFRNGAQRNFTGQSLLLTFSVPQFFFHVTTAYDILRHAGVDLAKKDFLGTPRST</sequence>
<dbReference type="InterPro" id="IPR034660">
    <property type="entry name" value="DinB/YfiT-like"/>
</dbReference>
<accession>A0A1H1QAX7</accession>
<gene>
    <name evidence="1" type="ORF">SAMN05444158_1335</name>
</gene>
<dbReference type="Proteomes" id="UP000243904">
    <property type="component" value="Chromosome I"/>
</dbReference>
<dbReference type="Pfam" id="PF09351">
    <property type="entry name" value="DUF1993"/>
    <property type="match status" value="1"/>
</dbReference>
<dbReference type="EMBL" id="LT629750">
    <property type="protein sequence ID" value="SDS20534.1"/>
    <property type="molecule type" value="Genomic_DNA"/>
</dbReference>
<protein>
    <recommendedName>
        <fullName evidence="3">DUF1993 domain-containing protein</fullName>
    </recommendedName>
</protein>
<evidence type="ECO:0008006" key="3">
    <source>
        <dbReference type="Google" id="ProtNLM"/>
    </source>
</evidence>
<evidence type="ECO:0000313" key="1">
    <source>
        <dbReference type="EMBL" id="SDS20534.1"/>
    </source>
</evidence>
<dbReference type="PANTHER" id="PTHR36922:SF1">
    <property type="entry name" value="DUF1993 DOMAIN-CONTAINING PROTEIN"/>
    <property type="match status" value="1"/>
</dbReference>
<dbReference type="AlphaFoldDB" id="A0A1H1QAX7"/>
<reference evidence="2" key="1">
    <citation type="submission" date="2016-10" db="EMBL/GenBank/DDBJ databases">
        <authorList>
            <person name="Varghese N."/>
            <person name="Submissions S."/>
        </authorList>
    </citation>
    <scope>NUCLEOTIDE SEQUENCE [LARGE SCALE GENOMIC DNA]</scope>
    <source>
        <strain evidence="2">GAS369</strain>
    </source>
</reference>
<keyword evidence="2" id="KW-1185">Reference proteome</keyword>
<dbReference type="Gene3D" id="1.20.120.450">
    <property type="entry name" value="dinb family like domain"/>
    <property type="match status" value="1"/>
</dbReference>
<evidence type="ECO:0000313" key="2">
    <source>
        <dbReference type="Proteomes" id="UP000243904"/>
    </source>
</evidence>
<dbReference type="PANTHER" id="PTHR36922">
    <property type="entry name" value="BLL2446 PROTEIN"/>
    <property type="match status" value="1"/>
</dbReference>
<dbReference type="SUPFAM" id="SSF109854">
    <property type="entry name" value="DinB/YfiT-like putative metalloenzymes"/>
    <property type="match status" value="1"/>
</dbReference>
<organism evidence="1 2">
    <name type="scientific">Bradyrhizobium canariense</name>
    <dbReference type="NCBI Taxonomy" id="255045"/>
    <lineage>
        <taxon>Bacteria</taxon>
        <taxon>Pseudomonadati</taxon>
        <taxon>Pseudomonadota</taxon>
        <taxon>Alphaproteobacteria</taxon>
        <taxon>Hyphomicrobiales</taxon>
        <taxon>Nitrobacteraceae</taxon>
        <taxon>Bradyrhizobium</taxon>
    </lineage>
</organism>
<name>A0A1H1QAX7_9BRAD</name>
<dbReference type="InterPro" id="IPR018531">
    <property type="entry name" value="DUF1993"/>
</dbReference>
<proteinExistence type="predicted"/>